<feature type="domain" description="Sporulation stage II protein D amidase enhancer LytB N-terminal" evidence="1">
    <location>
        <begin position="216"/>
        <end position="313"/>
    </location>
</feature>
<evidence type="ECO:0000259" key="1">
    <source>
        <dbReference type="Pfam" id="PF08486"/>
    </source>
</evidence>
<dbReference type="Proteomes" id="UP000627369">
    <property type="component" value="Unassembled WGS sequence"/>
</dbReference>
<dbReference type="AlphaFoldDB" id="A0A919G089"/>
<organism evidence="2 3">
    <name type="scientific">Promicromonospora soli</name>
    <dbReference type="NCBI Taxonomy" id="2035533"/>
    <lineage>
        <taxon>Bacteria</taxon>
        <taxon>Bacillati</taxon>
        <taxon>Actinomycetota</taxon>
        <taxon>Actinomycetes</taxon>
        <taxon>Micrococcales</taxon>
        <taxon>Promicromonosporaceae</taxon>
        <taxon>Promicromonospora</taxon>
    </lineage>
</organism>
<proteinExistence type="predicted"/>
<name>A0A919G089_9MICO</name>
<dbReference type="EMBL" id="BNAS01000005">
    <property type="protein sequence ID" value="GHH75728.1"/>
    <property type="molecule type" value="Genomic_DNA"/>
</dbReference>
<keyword evidence="3" id="KW-1185">Reference proteome</keyword>
<dbReference type="Pfam" id="PF08486">
    <property type="entry name" value="SpoIID"/>
    <property type="match status" value="1"/>
</dbReference>
<reference evidence="2" key="2">
    <citation type="submission" date="2020-09" db="EMBL/GenBank/DDBJ databases">
        <authorList>
            <person name="Sun Q."/>
            <person name="Zhou Y."/>
        </authorList>
    </citation>
    <scope>NUCLEOTIDE SEQUENCE</scope>
    <source>
        <strain evidence="2">CGMCC 4.7398</strain>
    </source>
</reference>
<gene>
    <name evidence="2" type="ORF">GCM10017772_32450</name>
</gene>
<evidence type="ECO:0000313" key="3">
    <source>
        <dbReference type="Proteomes" id="UP000627369"/>
    </source>
</evidence>
<evidence type="ECO:0000313" key="2">
    <source>
        <dbReference type="EMBL" id="GHH75728.1"/>
    </source>
</evidence>
<comment type="caution">
    <text evidence="2">The sequence shown here is derived from an EMBL/GenBank/DDBJ whole genome shotgun (WGS) entry which is preliminary data.</text>
</comment>
<dbReference type="InterPro" id="IPR013693">
    <property type="entry name" value="SpoIID/LytB_N"/>
</dbReference>
<reference evidence="2" key="1">
    <citation type="journal article" date="2014" name="Int. J. Syst. Evol. Microbiol.">
        <title>Complete genome sequence of Corynebacterium casei LMG S-19264T (=DSM 44701T), isolated from a smear-ripened cheese.</title>
        <authorList>
            <consortium name="US DOE Joint Genome Institute (JGI-PGF)"/>
            <person name="Walter F."/>
            <person name="Albersmeier A."/>
            <person name="Kalinowski J."/>
            <person name="Ruckert C."/>
        </authorList>
    </citation>
    <scope>NUCLEOTIDE SEQUENCE</scope>
    <source>
        <strain evidence="2">CGMCC 4.7398</strain>
    </source>
</reference>
<dbReference type="NCBIfam" id="TIGR02669">
    <property type="entry name" value="SpoIID_LytB"/>
    <property type="match status" value="1"/>
</dbReference>
<dbReference type="InterPro" id="IPR013486">
    <property type="entry name" value="SpoIID/LytB"/>
</dbReference>
<accession>A0A919G089</accession>
<dbReference type="RefSeq" id="WP_189670349.1">
    <property type="nucleotide sequence ID" value="NZ_BNAS01000005.1"/>
</dbReference>
<sequence>MRAGRPAVRRAPALRSASWPGRVVLGALVLVAALLVPAAPASAAVPDSFVVKGSGFGHGVGMPQYGAFQMAREGYSASSILRHYYTDAAPSDRTTPLQVSVQVFGPDPYAFAGYGDTTDTTTITVTGGWWRLVDGGVQIESGPPGTLRATASDGDIVVQGDGRTFRRDDLTLEWSGTRHWKSTAARAVVSIAGAHGTYRHGRMFLSEIDGVPNISNQLRLNSEYLYGIAEMPSSWGATGGQEALRAQAIVARSYAVLKAADWKPACDCHLVDDVRDQQFSGWKKEAEPTYGTYWRAAVNATWTSSQNGRVLTYGGVPVAAHYYSSSGGRTANSEDVWSSVIPYERSVSDPFSKRAPGNSYASWTRVMSQSRAQDLFGLGNVKWIRVTDRYSSGQARTLTASSALGVVRTITGKADYIRATVGRHTYAGSLPAAWISDVVERY</sequence>
<dbReference type="GO" id="GO:0030435">
    <property type="term" value="P:sporulation resulting in formation of a cellular spore"/>
    <property type="evidence" value="ECO:0007669"/>
    <property type="project" value="InterPro"/>
</dbReference>
<protein>
    <recommendedName>
        <fullName evidence="1">Sporulation stage II protein D amidase enhancer LytB N-terminal domain-containing protein</fullName>
    </recommendedName>
</protein>